<evidence type="ECO:0000256" key="7">
    <source>
        <dbReference type="SAM" id="Phobius"/>
    </source>
</evidence>
<dbReference type="InterPro" id="IPR036259">
    <property type="entry name" value="MFS_trans_sf"/>
</dbReference>
<evidence type="ECO:0000256" key="3">
    <source>
        <dbReference type="ARBA" id="ARBA00022692"/>
    </source>
</evidence>
<evidence type="ECO:0000313" key="10">
    <source>
        <dbReference type="RefSeq" id="XP_022080107.1"/>
    </source>
</evidence>
<keyword evidence="4 7" id="KW-1133">Transmembrane helix</keyword>
<evidence type="ECO:0000256" key="4">
    <source>
        <dbReference type="ARBA" id="ARBA00022989"/>
    </source>
</evidence>
<dbReference type="InterPro" id="IPR050930">
    <property type="entry name" value="MFS_Vesicular_Transporter"/>
</dbReference>
<accession>A0A8B7XIZ8</accession>
<dbReference type="Pfam" id="PF07690">
    <property type="entry name" value="MFS_1"/>
    <property type="match status" value="1"/>
</dbReference>
<feature type="transmembrane region" description="Helical" evidence="7">
    <location>
        <begin position="371"/>
        <end position="389"/>
    </location>
</feature>
<dbReference type="PROSITE" id="PS50850">
    <property type="entry name" value="MFS"/>
    <property type="match status" value="1"/>
</dbReference>
<dbReference type="Gene3D" id="1.20.1250.20">
    <property type="entry name" value="MFS general substrate transporter like domains"/>
    <property type="match status" value="1"/>
</dbReference>
<proteinExistence type="predicted"/>
<feature type="transmembrane region" description="Helical" evidence="7">
    <location>
        <begin position="506"/>
        <end position="528"/>
    </location>
</feature>
<evidence type="ECO:0000313" key="9">
    <source>
        <dbReference type="Proteomes" id="UP000694845"/>
    </source>
</evidence>
<dbReference type="GO" id="GO:0015842">
    <property type="term" value="P:aminergic neurotransmitter loading into synaptic vesicle"/>
    <property type="evidence" value="ECO:0007669"/>
    <property type="project" value="TreeGrafter"/>
</dbReference>
<reference evidence="10" key="1">
    <citation type="submission" date="2025-08" db="UniProtKB">
        <authorList>
            <consortium name="RefSeq"/>
        </authorList>
    </citation>
    <scope>IDENTIFICATION</scope>
</reference>
<evidence type="ECO:0000256" key="2">
    <source>
        <dbReference type="ARBA" id="ARBA00022448"/>
    </source>
</evidence>
<feature type="region of interest" description="Disordered" evidence="6">
    <location>
        <begin position="1"/>
        <end position="92"/>
    </location>
</feature>
<feature type="transmembrane region" description="Helical" evidence="7">
    <location>
        <begin position="339"/>
        <end position="365"/>
    </location>
</feature>
<evidence type="ECO:0000256" key="1">
    <source>
        <dbReference type="ARBA" id="ARBA00004141"/>
    </source>
</evidence>
<dbReference type="RefSeq" id="XP_022080107.1">
    <property type="nucleotide sequence ID" value="XM_022224415.1"/>
</dbReference>
<keyword evidence="9" id="KW-1185">Reference proteome</keyword>
<feature type="transmembrane region" description="Helical" evidence="7">
    <location>
        <begin position="573"/>
        <end position="592"/>
    </location>
</feature>
<dbReference type="PANTHER" id="PTHR23506:SF23">
    <property type="entry name" value="GH10249P"/>
    <property type="match status" value="1"/>
</dbReference>
<dbReference type="InterPro" id="IPR011701">
    <property type="entry name" value="MFS"/>
</dbReference>
<comment type="subcellular location">
    <subcellularLocation>
        <location evidence="1">Membrane</location>
        <topology evidence="1">Multi-pass membrane protein</topology>
    </subcellularLocation>
</comment>
<dbReference type="GO" id="GO:0043195">
    <property type="term" value="C:terminal bouton"/>
    <property type="evidence" value="ECO:0007669"/>
    <property type="project" value="TreeGrafter"/>
</dbReference>
<dbReference type="GO" id="GO:0030672">
    <property type="term" value="C:synaptic vesicle membrane"/>
    <property type="evidence" value="ECO:0007669"/>
    <property type="project" value="TreeGrafter"/>
</dbReference>
<gene>
    <name evidence="10" type="primary">LOC110973534</name>
</gene>
<sequence>MAEGSGDVRGSKSVGKEDPSDDQQGDAAAARATSLPDQPLSASAIAQAAMGQRGRDRRSGRNGSVHGEDGVLITTAGSPAHNEQEGSKSREKRSFWRSRGMVLFVVFLALLLDETLMTVIVPIVPDYLLNRCVQGRCSGLNASIPECRAMTTNALEAINEESTPQTVLSTEPPLVRWTPTTFSASPVHVETVTPLVGEVTEYPGATDVGSGVTNTSRASSDLIAPSTQAGELGAPSIESECEEEIVPKTGILFASKFIVRIAFSPFVGSFAHKIGFALLLLSGCAIMIASSFVFAFGVSYEALLTARIVHGVGATLNEIGGLSLLAYKYRTDEQKRGFALGLAIGGFAAGNLIGPPLGGICYDFLGKESPFLILVGFFVGLGVLELLALNPRTKQRQVLKKETPLYKLVLDPYILGAAGALMIGSGVSAILEPTLPVWMRHNIHPPPDAWQLGAVFLPSGLSYIISSTLMGYLGYKLGRWSLSLFALVALSASVAAVPYTDTFLELTGPMVGIGFGFGTVDSTMTAMLNSRVDVRHKGAYGGAAAISTFAFCLGGAIGPSISGFLTNAIGFKWLMRGIAVITFIYAPFCIFLRCPGNANHSTGGNNNNNGFTTPGTRTDVTDDDVDVIPVPSISRRLSRV</sequence>
<dbReference type="SUPFAM" id="SSF103473">
    <property type="entry name" value="MFS general substrate transporter"/>
    <property type="match status" value="1"/>
</dbReference>
<feature type="transmembrane region" description="Helical" evidence="7">
    <location>
        <begin position="275"/>
        <end position="296"/>
    </location>
</feature>
<feature type="transmembrane region" description="Helical" evidence="7">
    <location>
        <begin position="540"/>
        <end position="561"/>
    </location>
</feature>
<feature type="domain" description="Major facilitator superfamily (MFS) profile" evidence="8">
    <location>
        <begin position="193"/>
        <end position="594"/>
    </location>
</feature>
<dbReference type="OMA" id="TAMLNSR"/>
<dbReference type="OrthoDB" id="5086884at2759"/>
<dbReference type="Proteomes" id="UP000694845">
    <property type="component" value="Unplaced"/>
</dbReference>
<feature type="transmembrane region" description="Helical" evidence="7">
    <location>
        <begin position="100"/>
        <end position="124"/>
    </location>
</feature>
<keyword evidence="2" id="KW-0813">Transport</keyword>
<dbReference type="InterPro" id="IPR020846">
    <property type="entry name" value="MFS_dom"/>
</dbReference>
<keyword evidence="3 7" id="KW-0812">Transmembrane</keyword>
<name>A0A8B7XIZ8_ACAPL</name>
<dbReference type="GeneID" id="110973534"/>
<feature type="transmembrane region" description="Helical" evidence="7">
    <location>
        <begin position="451"/>
        <end position="473"/>
    </location>
</feature>
<organism evidence="9 10">
    <name type="scientific">Acanthaster planci</name>
    <name type="common">Crown-of-thorns starfish</name>
    <dbReference type="NCBI Taxonomy" id="133434"/>
    <lineage>
        <taxon>Eukaryota</taxon>
        <taxon>Metazoa</taxon>
        <taxon>Echinodermata</taxon>
        <taxon>Eleutherozoa</taxon>
        <taxon>Asterozoa</taxon>
        <taxon>Asteroidea</taxon>
        <taxon>Valvatacea</taxon>
        <taxon>Valvatida</taxon>
        <taxon>Acanthasteridae</taxon>
        <taxon>Acanthaster</taxon>
    </lineage>
</organism>
<dbReference type="PANTHER" id="PTHR23506">
    <property type="entry name" value="GH10249P"/>
    <property type="match status" value="1"/>
</dbReference>
<dbReference type="AlphaFoldDB" id="A0A8B7XIZ8"/>
<dbReference type="GO" id="GO:0005335">
    <property type="term" value="F:serotonin:sodium:chloride symporter activity"/>
    <property type="evidence" value="ECO:0007669"/>
    <property type="project" value="TreeGrafter"/>
</dbReference>
<dbReference type="KEGG" id="aplc:110973534"/>
<protein>
    <submittedName>
        <fullName evidence="10">Synaptic vesicular amine transporter-like</fullName>
    </submittedName>
</protein>
<feature type="compositionally biased region" description="Basic and acidic residues" evidence="6">
    <location>
        <begin position="82"/>
        <end position="92"/>
    </location>
</feature>
<evidence type="ECO:0000259" key="8">
    <source>
        <dbReference type="PROSITE" id="PS50850"/>
    </source>
</evidence>
<evidence type="ECO:0000256" key="6">
    <source>
        <dbReference type="SAM" id="MobiDB-lite"/>
    </source>
</evidence>
<keyword evidence="5 7" id="KW-0472">Membrane</keyword>
<feature type="transmembrane region" description="Helical" evidence="7">
    <location>
        <begin position="410"/>
        <end position="431"/>
    </location>
</feature>
<evidence type="ECO:0000256" key="5">
    <source>
        <dbReference type="ARBA" id="ARBA00023136"/>
    </source>
</evidence>
<feature type="transmembrane region" description="Helical" evidence="7">
    <location>
        <begin position="480"/>
        <end position="500"/>
    </location>
</feature>